<evidence type="ECO:0000313" key="3">
    <source>
        <dbReference type="EMBL" id="KDR74355.1"/>
    </source>
</evidence>
<feature type="region of interest" description="Disordered" evidence="1">
    <location>
        <begin position="856"/>
        <end position="875"/>
    </location>
</feature>
<evidence type="ECO:0000259" key="2">
    <source>
        <dbReference type="Pfam" id="PF12770"/>
    </source>
</evidence>
<protein>
    <recommendedName>
        <fullName evidence="2">CHAT domain-containing protein</fullName>
    </recommendedName>
</protein>
<feature type="compositionally biased region" description="Low complexity" evidence="1">
    <location>
        <begin position="856"/>
        <end position="868"/>
    </location>
</feature>
<dbReference type="InterPro" id="IPR024983">
    <property type="entry name" value="CHAT_dom"/>
</dbReference>
<dbReference type="OrthoDB" id="9991317at2759"/>
<dbReference type="HOGENOM" id="CLU_250349_0_0_1"/>
<evidence type="ECO:0000256" key="1">
    <source>
        <dbReference type="SAM" id="MobiDB-lite"/>
    </source>
</evidence>
<dbReference type="Proteomes" id="UP000027222">
    <property type="component" value="Unassembled WGS sequence"/>
</dbReference>
<name>A0A067STU0_GALM3</name>
<accession>A0A067STU0</accession>
<reference evidence="4" key="1">
    <citation type="journal article" date="2014" name="Proc. Natl. Acad. Sci. U.S.A.">
        <title>Extensive sampling of basidiomycete genomes demonstrates inadequacy of the white-rot/brown-rot paradigm for wood decay fungi.</title>
        <authorList>
            <person name="Riley R."/>
            <person name="Salamov A.A."/>
            <person name="Brown D.W."/>
            <person name="Nagy L.G."/>
            <person name="Floudas D."/>
            <person name="Held B.W."/>
            <person name="Levasseur A."/>
            <person name="Lombard V."/>
            <person name="Morin E."/>
            <person name="Otillar R."/>
            <person name="Lindquist E.A."/>
            <person name="Sun H."/>
            <person name="LaButti K.M."/>
            <person name="Schmutz J."/>
            <person name="Jabbour D."/>
            <person name="Luo H."/>
            <person name="Baker S.E."/>
            <person name="Pisabarro A.G."/>
            <person name="Walton J.D."/>
            <person name="Blanchette R.A."/>
            <person name="Henrissat B."/>
            <person name="Martin F."/>
            <person name="Cullen D."/>
            <person name="Hibbett D.S."/>
            <person name="Grigoriev I.V."/>
        </authorList>
    </citation>
    <scope>NUCLEOTIDE SEQUENCE [LARGE SCALE GENOMIC DNA]</scope>
    <source>
        <strain evidence="4">CBS 339.88</strain>
    </source>
</reference>
<gene>
    <name evidence="3" type="ORF">GALMADRAFT_250222</name>
</gene>
<sequence>MASHDATSFATGLWAEIKALSLDDTTFCIDNIRSLLQPEGKIRSICSNPEAYNANALEAILLLHRYSLLRSPADIARGSLVLLNCISLATEPGYAYFFFVLASYSLDLFERTTQIEHLNRAVALLEYFHESQKAGSNTHTMAALVCSGACMQYYLKASEIQARDSALGLLEGVQEKSSALEWFSPRTRTLVTISDVMRYRYEVFGPQEELDQCLKTMKTILDIIFVSESHQFTSLQILVICVVYALSKDVNLRSWLECLHALHQAVSIQHSIQPSETFVNPPSEDCVELLTRVIDGCSISFAYKTLCLTYISDMLDTGGYSPSVENPEEVEATSETWAMEWNKSLLFLTQTVQHLNSGTNIRNNVQQEPFQPFWANGKCEDRPTLGRQRFRGLDLEGSHTCVFKLTIMHVSHDAGINEGTTEDLTHATFCRHFQNLCRNLSPEQLDSLINQPTELEQFFGRSKRLKGLGHPLAKWKKSPAIVAYLMFLRAGKRSGQLKQAAEYLRSVTLDSEPGYSHFFYQLGADLRDFERDSAAIGLSSRLIKEFLRVQDRGSAKHFLGMVELSSTLTIDFLNKQARLPSFAVALELFREAVNSRTTESWVANARKVVVLGRILHNRYRYFAESEECLERTVNDFATLWDILPVASPYRASTLEVILISALLYLSAGLDGSYWSKALKYLRFGVNLYLDGKEPEEASFDRNDAASVAEHLLSGGLDLLTSSTFASQAICLLHLGDMLRTIAMDICSKPGFLRLSLKCYERSLKVYREGNPSREAQAFLLSSWVKEKAGIRRAILSLANPDRSAQTSGCGPVSLSIFEYRAVYMTVDNTPRSYNHACILHYYPTWATSYLLEQESDSASTDSSSTNSSFPPWPDDLMSLPTSSPGTIQERPNLPSTIVPGFEKVVRDEGHEVFRMPLELRTIRAFMRSIDSEIRGLEKLTSYLSEGLVHQASKVVYWDPKDVQLGTRMAHLKAQSPYLARMAPLQALLSRGPEQCLELVESSRTLFWNRLLRLQTSFAGLPDDLASSLEAAAQELDKCKSQFTASVSKEELQWQYELESIFNQLLSKARNVPGFENLLMPKNHEMLIEASSAGPIIVLLGIHSTYAALIVRPSGVDSVFLPDLTDEAIEKLVVGLNRASQSARSILQDQLEGGESEVNSARYGRPRKSPQMPSYETFLDAMWKLIVKPVFEFMGLLENPKPTDERRRLWWCPTGRFAFLPIHAAGNNFGKESVESVSKYVVSSYIPTLSALLTAQKKTKERPILVSDLTALVLAQPKTPGYTNLPMTVKEIELVETLIPSSSLLHINEGPLSQSNINRTVEEATKHLPKASILHLACHGHQDRADPLNSGFELSDGRLSLSNLIACRNPNAFLAYLSACESAANDVDVPDESLNLAAAMLFAGFRSVIGTMWTMNDNDGPEVARSIYEELFKNSDYVLDANLIPYALDSAVRKLQRKGIHASRWATYIHVGM</sequence>
<dbReference type="Pfam" id="PF12770">
    <property type="entry name" value="CHAT"/>
    <property type="match status" value="1"/>
</dbReference>
<organism evidence="3 4">
    <name type="scientific">Galerina marginata (strain CBS 339.88)</name>
    <dbReference type="NCBI Taxonomy" id="685588"/>
    <lineage>
        <taxon>Eukaryota</taxon>
        <taxon>Fungi</taxon>
        <taxon>Dikarya</taxon>
        <taxon>Basidiomycota</taxon>
        <taxon>Agaricomycotina</taxon>
        <taxon>Agaricomycetes</taxon>
        <taxon>Agaricomycetidae</taxon>
        <taxon>Agaricales</taxon>
        <taxon>Agaricineae</taxon>
        <taxon>Strophariaceae</taxon>
        <taxon>Galerina</taxon>
    </lineage>
</organism>
<dbReference type="EMBL" id="KL142383">
    <property type="protein sequence ID" value="KDR74355.1"/>
    <property type="molecule type" value="Genomic_DNA"/>
</dbReference>
<keyword evidence="4" id="KW-1185">Reference proteome</keyword>
<evidence type="ECO:0000313" key="4">
    <source>
        <dbReference type="Proteomes" id="UP000027222"/>
    </source>
</evidence>
<feature type="domain" description="CHAT" evidence="2">
    <location>
        <begin position="1180"/>
        <end position="1471"/>
    </location>
</feature>
<proteinExistence type="predicted"/>